<evidence type="ECO:0000313" key="1">
    <source>
        <dbReference type="EMBL" id="PLW31677.1"/>
    </source>
</evidence>
<dbReference type="AlphaFoldDB" id="A0A2N5U1Q2"/>
<protein>
    <submittedName>
        <fullName evidence="1">Uncharacterized protein</fullName>
    </submittedName>
</protein>
<comment type="caution">
    <text evidence="1">The sequence shown here is derived from an EMBL/GenBank/DDBJ whole genome shotgun (WGS) entry which is preliminary data.</text>
</comment>
<evidence type="ECO:0000313" key="2">
    <source>
        <dbReference type="Proteomes" id="UP000235392"/>
    </source>
</evidence>
<reference evidence="1 2" key="1">
    <citation type="submission" date="2017-11" db="EMBL/GenBank/DDBJ databases">
        <title>De novo assembly and phasing of dikaryotic genomes from two isolates of Puccinia coronata f. sp. avenae, the causal agent of oat crown rust.</title>
        <authorList>
            <person name="Miller M.E."/>
            <person name="Zhang Y."/>
            <person name="Omidvar V."/>
            <person name="Sperschneider J."/>
            <person name="Schwessinger B."/>
            <person name="Raley C."/>
            <person name="Palmer J.M."/>
            <person name="Garnica D."/>
            <person name="Upadhyaya N."/>
            <person name="Rathjen J."/>
            <person name="Taylor J.M."/>
            <person name="Park R.F."/>
            <person name="Dodds P.N."/>
            <person name="Hirsch C.D."/>
            <person name="Kianian S.F."/>
            <person name="Figueroa M."/>
        </authorList>
    </citation>
    <scope>NUCLEOTIDE SEQUENCE [LARGE SCALE GENOMIC DNA]</scope>
    <source>
        <strain evidence="1">12SD80</strain>
    </source>
</reference>
<organism evidence="1 2">
    <name type="scientific">Puccinia coronata f. sp. avenae</name>
    <dbReference type="NCBI Taxonomy" id="200324"/>
    <lineage>
        <taxon>Eukaryota</taxon>
        <taxon>Fungi</taxon>
        <taxon>Dikarya</taxon>
        <taxon>Basidiomycota</taxon>
        <taxon>Pucciniomycotina</taxon>
        <taxon>Pucciniomycetes</taxon>
        <taxon>Pucciniales</taxon>
        <taxon>Pucciniaceae</taxon>
        <taxon>Puccinia</taxon>
    </lineage>
</organism>
<gene>
    <name evidence="1" type="ORF">PCASD_10907</name>
</gene>
<dbReference type="EMBL" id="PGCI01000263">
    <property type="protein sequence ID" value="PLW31677.1"/>
    <property type="molecule type" value="Genomic_DNA"/>
</dbReference>
<dbReference type="Proteomes" id="UP000235392">
    <property type="component" value="Unassembled WGS sequence"/>
</dbReference>
<sequence length="176" mass="20554">MADIRVMSSSQFMLPRSHVQNQIQRLVKNLETVSQDTFALIDDRFHRGFSPLWMKLHEEFLKWFGVNLLGQDVLQHQFNGQRKFPIVGRVVTSRIKVDQDPPLIIQQFMTECSETYNDVTRFNFEVNLREFLLSSREYLGTSDGQHHDLFQEDKEALTAAKAPEGPEIKDEDQEIL</sequence>
<proteinExistence type="predicted"/>
<accession>A0A2N5U1Q2</accession>
<name>A0A2N5U1Q2_9BASI</name>